<keyword evidence="2" id="KW-1185">Reference proteome</keyword>
<dbReference type="Proteomes" id="UP000652219">
    <property type="component" value="Unassembled WGS sequence"/>
</dbReference>
<comment type="caution">
    <text evidence="1">The sequence shown here is derived from an EMBL/GenBank/DDBJ whole genome shotgun (WGS) entry which is preliminary data.</text>
</comment>
<name>A0A8H6JIP1_9PEZI</name>
<reference evidence="1 2" key="1">
    <citation type="journal article" date="2020" name="Phytopathology">
        <title>Genome Sequence Resources of Colletotrichum truncatum, C. plurivorum, C. musicola, and C. sojae: Four Species Pathogenic to Soybean (Glycine max).</title>
        <authorList>
            <person name="Rogerio F."/>
            <person name="Boufleur T.R."/>
            <person name="Ciampi-Guillardi M."/>
            <person name="Sukno S.A."/>
            <person name="Thon M.R."/>
            <person name="Massola Junior N.S."/>
            <person name="Baroncelli R."/>
        </authorList>
    </citation>
    <scope>NUCLEOTIDE SEQUENCE [LARGE SCALE GENOMIC DNA]</scope>
    <source>
        <strain evidence="1 2">LFN0009</strain>
    </source>
</reference>
<accession>A0A8H6JIP1</accession>
<evidence type="ECO:0000313" key="2">
    <source>
        <dbReference type="Proteomes" id="UP000652219"/>
    </source>
</evidence>
<protein>
    <submittedName>
        <fullName evidence="1">Uncharacterized protein</fullName>
    </submittedName>
</protein>
<organism evidence="1 2">
    <name type="scientific">Colletotrichum sojae</name>
    <dbReference type="NCBI Taxonomy" id="2175907"/>
    <lineage>
        <taxon>Eukaryota</taxon>
        <taxon>Fungi</taxon>
        <taxon>Dikarya</taxon>
        <taxon>Ascomycota</taxon>
        <taxon>Pezizomycotina</taxon>
        <taxon>Sordariomycetes</taxon>
        <taxon>Hypocreomycetidae</taxon>
        <taxon>Glomerellales</taxon>
        <taxon>Glomerellaceae</taxon>
        <taxon>Colletotrichum</taxon>
        <taxon>Colletotrichum orchidearum species complex</taxon>
    </lineage>
</organism>
<gene>
    <name evidence="1" type="ORF">CSOJ01_04471</name>
</gene>
<proteinExistence type="predicted"/>
<evidence type="ECO:0000313" key="1">
    <source>
        <dbReference type="EMBL" id="KAF6813745.1"/>
    </source>
</evidence>
<dbReference type="AlphaFoldDB" id="A0A8H6JIP1"/>
<dbReference type="EMBL" id="WIGN01000050">
    <property type="protein sequence ID" value="KAF6813745.1"/>
    <property type="molecule type" value="Genomic_DNA"/>
</dbReference>
<sequence length="69" mass="6842">MATARIVDEVLAATSAPTTARPGCGRIATRDLMHATAALPARLLAFAGCPSARRCAATAAATAAPAPSH</sequence>